<gene>
    <name evidence="2" type="primary">LOC113785149</name>
</gene>
<dbReference type="STRING" id="3827.A0A3Q7X0D3"/>
<dbReference type="PANTHER" id="PTHR11439">
    <property type="entry name" value="GAG-POL-RELATED RETROTRANSPOSON"/>
    <property type="match status" value="1"/>
</dbReference>
<accession>A0A3Q7X0D3</accession>
<dbReference type="Proteomes" id="UP000087171">
    <property type="component" value="Unplaced"/>
</dbReference>
<proteinExistence type="predicted"/>
<dbReference type="PANTHER" id="PTHR11439:SF498">
    <property type="entry name" value="DNAK FAMILY PROTEIN"/>
    <property type="match status" value="1"/>
</dbReference>
<evidence type="ECO:0000313" key="2">
    <source>
        <dbReference type="RefSeq" id="XP_027187259.1"/>
    </source>
</evidence>
<sequence>MGLLNCKPASSPMLSNLKLQKDDENPYPNPKLYRRIIGRLLYLTNTRPDLSFYVNKLSQFVSNPMHSHSIAATRVLHYIKSCPGKWLSFSSSSSLQLSAFSNSDWAACPDSRNSITGYNVFLGSSLVS</sequence>
<dbReference type="KEGG" id="cam:113785149"/>
<dbReference type="RefSeq" id="XP_027187259.1">
    <property type="nucleotide sequence ID" value="XM_027331458.1"/>
</dbReference>
<reference evidence="2" key="1">
    <citation type="submission" date="2025-08" db="UniProtKB">
        <authorList>
            <consortium name="RefSeq"/>
        </authorList>
    </citation>
    <scope>IDENTIFICATION</scope>
    <source>
        <tissue evidence="2">Etiolated seedlings</tissue>
    </source>
</reference>
<keyword evidence="1" id="KW-1185">Reference proteome</keyword>
<evidence type="ECO:0000313" key="1">
    <source>
        <dbReference type="Proteomes" id="UP000087171"/>
    </source>
</evidence>
<dbReference type="OrthoDB" id="1422397at2759"/>
<protein>
    <submittedName>
        <fullName evidence="2">Uncharacterized protein LOC113785149</fullName>
    </submittedName>
</protein>
<name>A0A3Q7X0D3_CICAR</name>
<dbReference type="AlphaFoldDB" id="A0A3Q7X0D3"/>
<dbReference type="GeneID" id="113785149"/>
<organism evidence="1 2">
    <name type="scientific">Cicer arietinum</name>
    <name type="common">Chickpea</name>
    <name type="synonym">Garbanzo</name>
    <dbReference type="NCBI Taxonomy" id="3827"/>
    <lineage>
        <taxon>Eukaryota</taxon>
        <taxon>Viridiplantae</taxon>
        <taxon>Streptophyta</taxon>
        <taxon>Embryophyta</taxon>
        <taxon>Tracheophyta</taxon>
        <taxon>Spermatophyta</taxon>
        <taxon>Magnoliopsida</taxon>
        <taxon>eudicotyledons</taxon>
        <taxon>Gunneridae</taxon>
        <taxon>Pentapetalae</taxon>
        <taxon>rosids</taxon>
        <taxon>fabids</taxon>
        <taxon>Fabales</taxon>
        <taxon>Fabaceae</taxon>
        <taxon>Papilionoideae</taxon>
        <taxon>50 kb inversion clade</taxon>
        <taxon>NPAAA clade</taxon>
        <taxon>Hologalegina</taxon>
        <taxon>IRL clade</taxon>
        <taxon>Cicereae</taxon>
        <taxon>Cicer</taxon>
    </lineage>
</organism>
<dbReference type="PaxDb" id="3827-XP_004517189.1"/>